<dbReference type="eggNOG" id="KOG3689">
    <property type="taxonomic scope" value="Eukaryota"/>
</dbReference>
<feature type="region of interest" description="Disordered" evidence="4">
    <location>
        <begin position="555"/>
        <end position="636"/>
    </location>
</feature>
<feature type="region of interest" description="Disordered" evidence="4">
    <location>
        <begin position="497"/>
        <end position="518"/>
    </location>
</feature>
<accession>A8NC49</accession>
<dbReference type="EMBL" id="AACS02000009">
    <property type="protein sequence ID" value="EAU89427.2"/>
    <property type="molecule type" value="Genomic_DNA"/>
</dbReference>
<dbReference type="SUPFAM" id="SSF109604">
    <property type="entry name" value="HD-domain/PDEase-like"/>
    <property type="match status" value="1"/>
</dbReference>
<organism evidence="6 7">
    <name type="scientific">Coprinopsis cinerea (strain Okayama-7 / 130 / ATCC MYA-4618 / FGSC 9003)</name>
    <name type="common">Inky cap fungus</name>
    <name type="synonym">Hormographiella aspergillata</name>
    <dbReference type="NCBI Taxonomy" id="240176"/>
    <lineage>
        <taxon>Eukaryota</taxon>
        <taxon>Fungi</taxon>
        <taxon>Dikarya</taxon>
        <taxon>Basidiomycota</taxon>
        <taxon>Agaricomycotina</taxon>
        <taxon>Agaricomycetes</taxon>
        <taxon>Agaricomycetidae</taxon>
        <taxon>Agaricales</taxon>
        <taxon>Agaricineae</taxon>
        <taxon>Psathyrellaceae</taxon>
        <taxon>Coprinopsis</taxon>
    </lineage>
</organism>
<dbReference type="InterPro" id="IPR003607">
    <property type="entry name" value="HD/PDEase_dom"/>
</dbReference>
<name>A8NC49_COPC7</name>
<dbReference type="GO" id="GO:0007165">
    <property type="term" value="P:signal transduction"/>
    <property type="evidence" value="ECO:0007669"/>
    <property type="project" value="InterPro"/>
</dbReference>
<dbReference type="OrthoDB" id="546632at2759"/>
<keyword evidence="1 3" id="KW-0479">Metal-binding</keyword>
<dbReference type="GO" id="GO:0004114">
    <property type="term" value="F:3',5'-cyclic-nucleotide phosphodiesterase activity"/>
    <property type="evidence" value="ECO:0007669"/>
    <property type="project" value="InterPro"/>
</dbReference>
<proteinExistence type="inferred from homology"/>
<comment type="caution">
    <text evidence="6">The sequence shown here is derived from an EMBL/GenBank/DDBJ whole genome shotgun (WGS) entry which is preliminary data.</text>
</comment>
<dbReference type="Pfam" id="PF00233">
    <property type="entry name" value="PDEase_I"/>
    <property type="match status" value="1"/>
</dbReference>
<feature type="domain" description="PDEase" evidence="5">
    <location>
        <begin position="75"/>
        <end position="420"/>
    </location>
</feature>
<feature type="compositionally biased region" description="Pro residues" evidence="4">
    <location>
        <begin position="572"/>
        <end position="586"/>
    </location>
</feature>
<feature type="compositionally biased region" description="Polar residues" evidence="4">
    <location>
        <begin position="609"/>
        <end position="620"/>
    </location>
</feature>
<keyword evidence="2 3" id="KW-0378">Hydrolase</keyword>
<dbReference type="VEuPathDB" id="FungiDB:CC1G_07653"/>
<dbReference type="InterPro" id="IPR002073">
    <property type="entry name" value="PDEase_catalytic_dom"/>
</dbReference>
<comment type="cofactor">
    <cofactor evidence="3">
        <name>a divalent metal cation</name>
        <dbReference type="ChEBI" id="CHEBI:60240"/>
    </cofactor>
    <text evidence="3">Binds 2 divalent metal cations per subunit. Site 1 may preferentially bind zinc ions, while site 2 has a preference for magnesium and/or manganese ions.</text>
</comment>
<feature type="compositionally biased region" description="Low complexity" evidence="4">
    <location>
        <begin position="555"/>
        <end position="564"/>
    </location>
</feature>
<dbReference type="HOGENOM" id="CLU_013818_0_0_1"/>
<protein>
    <recommendedName>
        <fullName evidence="3">Phosphodiesterase</fullName>
        <ecNumber evidence="3">3.1.4.-</ecNumber>
    </recommendedName>
</protein>
<feature type="region of interest" description="Disordered" evidence="4">
    <location>
        <begin position="421"/>
        <end position="449"/>
    </location>
</feature>
<dbReference type="InParanoid" id="A8NC49"/>
<evidence type="ECO:0000313" key="7">
    <source>
        <dbReference type="Proteomes" id="UP000001861"/>
    </source>
</evidence>
<evidence type="ECO:0000256" key="1">
    <source>
        <dbReference type="ARBA" id="ARBA00022723"/>
    </source>
</evidence>
<dbReference type="KEGG" id="cci:CC1G_07653"/>
<dbReference type="Gene3D" id="1.10.1300.10">
    <property type="entry name" value="3'5'-cyclic nucleotide phosphodiesterase, catalytic domain"/>
    <property type="match status" value="1"/>
</dbReference>
<evidence type="ECO:0000259" key="5">
    <source>
        <dbReference type="PROSITE" id="PS51845"/>
    </source>
</evidence>
<dbReference type="RefSeq" id="XP_001832393.2">
    <property type="nucleotide sequence ID" value="XM_001832341.2"/>
</dbReference>
<evidence type="ECO:0000256" key="2">
    <source>
        <dbReference type="ARBA" id="ARBA00022801"/>
    </source>
</evidence>
<dbReference type="STRING" id="240176.A8NC49"/>
<dbReference type="InterPro" id="IPR023174">
    <property type="entry name" value="PDEase_CS"/>
</dbReference>
<dbReference type="EC" id="3.1.4.-" evidence="3"/>
<dbReference type="CDD" id="cd00077">
    <property type="entry name" value="HDc"/>
    <property type="match status" value="1"/>
</dbReference>
<evidence type="ECO:0000256" key="4">
    <source>
        <dbReference type="SAM" id="MobiDB-lite"/>
    </source>
</evidence>
<dbReference type="OMA" id="SWHFEPH"/>
<feature type="compositionally biased region" description="Low complexity" evidence="4">
    <location>
        <begin position="501"/>
        <end position="518"/>
    </location>
</feature>
<evidence type="ECO:0000256" key="3">
    <source>
        <dbReference type="RuleBase" id="RU363067"/>
    </source>
</evidence>
<dbReference type="SMART" id="SM00471">
    <property type="entry name" value="HDc"/>
    <property type="match status" value="1"/>
</dbReference>
<gene>
    <name evidence="6" type="ORF">CC1G_07653</name>
</gene>
<dbReference type="GeneID" id="6008878"/>
<dbReference type="PROSITE" id="PS51845">
    <property type="entry name" value="PDEASE_I_2"/>
    <property type="match status" value="1"/>
</dbReference>
<dbReference type="AlphaFoldDB" id="A8NC49"/>
<dbReference type="PROSITE" id="PS00126">
    <property type="entry name" value="PDEASE_I_1"/>
    <property type="match status" value="1"/>
</dbReference>
<dbReference type="GO" id="GO:0046872">
    <property type="term" value="F:metal ion binding"/>
    <property type="evidence" value="ECO:0007669"/>
    <property type="project" value="UniProtKB-KW"/>
</dbReference>
<dbReference type="InterPro" id="IPR036971">
    <property type="entry name" value="PDEase_catalytic_dom_sf"/>
</dbReference>
<comment type="similarity">
    <text evidence="3">Belongs to the cyclic nucleotide phosphodiesterase family.</text>
</comment>
<reference evidence="6 7" key="1">
    <citation type="journal article" date="2010" name="Proc. Natl. Acad. Sci. U.S.A.">
        <title>Insights into evolution of multicellular fungi from the assembled chromosomes of the mushroom Coprinopsis cinerea (Coprinus cinereus).</title>
        <authorList>
            <person name="Stajich J.E."/>
            <person name="Wilke S.K."/>
            <person name="Ahren D."/>
            <person name="Au C.H."/>
            <person name="Birren B.W."/>
            <person name="Borodovsky M."/>
            <person name="Burns C."/>
            <person name="Canback B."/>
            <person name="Casselton L.A."/>
            <person name="Cheng C.K."/>
            <person name="Deng J."/>
            <person name="Dietrich F.S."/>
            <person name="Fargo D.C."/>
            <person name="Farman M.L."/>
            <person name="Gathman A.C."/>
            <person name="Goldberg J."/>
            <person name="Guigo R."/>
            <person name="Hoegger P.J."/>
            <person name="Hooker J.B."/>
            <person name="Huggins A."/>
            <person name="James T.Y."/>
            <person name="Kamada T."/>
            <person name="Kilaru S."/>
            <person name="Kodira C."/>
            <person name="Kues U."/>
            <person name="Kupfer D."/>
            <person name="Kwan H.S."/>
            <person name="Lomsadze A."/>
            <person name="Li W."/>
            <person name="Lilly W.W."/>
            <person name="Ma L.J."/>
            <person name="Mackey A.J."/>
            <person name="Manning G."/>
            <person name="Martin F."/>
            <person name="Muraguchi H."/>
            <person name="Natvig D.O."/>
            <person name="Palmerini H."/>
            <person name="Ramesh M.A."/>
            <person name="Rehmeyer C.J."/>
            <person name="Roe B.A."/>
            <person name="Shenoy N."/>
            <person name="Stanke M."/>
            <person name="Ter-Hovhannisyan V."/>
            <person name="Tunlid A."/>
            <person name="Velagapudi R."/>
            <person name="Vision T.J."/>
            <person name="Zeng Q."/>
            <person name="Zolan M.E."/>
            <person name="Pukkila P.J."/>
        </authorList>
    </citation>
    <scope>NUCLEOTIDE SEQUENCE [LARGE SCALE GENOMIC DNA]</scope>
    <source>
        <strain evidence="7">Okayama-7 / 130 / ATCC MYA-4618 / FGSC 9003</strain>
    </source>
</reference>
<sequence length="636" mass="70318">MICGATQSILSEHANLHRQLKRRSADVGGLHLATGNSGQGKGWVGTEVETKYAELLSDMYNQTLNAVNEHSSTFVPTSLPKQTRSRLIRSLDCWHFEPHRLPEEEVLACGMMLFEALYRIEGMEQTIGISLKQISAFLHHLRKIYRYENTYHNYEHALDVLQATQCYLVAADMVPPVTILLEPGRIWRSSRAPDDNSLVNLLRLRDIFAIYIAAIGHDVGHPGFTNVFMKNAQTPLSIVFDGHSALEQLHCQLLLRVMRHHGLGVLLDDPQEGVNFRKLLSKTVLATDMSVHEDFMQRFQDELDGRPTELAVRRVLISQALLKNADISNPSRPFPVAQHWATALMQEWLAQKKLEEHFSLEHSVQPSEDPLVVSKSQIFFISKFAKPLLDITAKAVPEMVRYAQHCDMNLERWLNRKAELEAAVDSNSPPPTSPNPTSPRQPSDFQSAFPLTLPQAPSVLFSTPSVSMANSVASPDSIPTSPSDSAVSFFSPVSDMTNPFAAQRRSPTSSTSSNSSAIRAAGKIGIRQLRNPNRNSWCVPSGYFSTQTTGSIANLSPLSSSPLSAIDGQNSPPFPAPPQPAPPPTTKPHVNGTHEQVLLSAPIAKRSISENAVQDKTMVTNGHIPTRTKTDDRTPP</sequence>
<dbReference type="Proteomes" id="UP000001861">
    <property type="component" value="Unassembled WGS sequence"/>
</dbReference>
<evidence type="ECO:0000313" key="6">
    <source>
        <dbReference type="EMBL" id="EAU89427.2"/>
    </source>
</evidence>
<feature type="compositionally biased region" description="Pro residues" evidence="4">
    <location>
        <begin position="428"/>
        <end position="439"/>
    </location>
</feature>
<dbReference type="PANTHER" id="PTHR11347">
    <property type="entry name" value="CYCLIC NUCLEOTIDE PHOSPHODIESTERASE"/>
    <property type="match status" value="1"/>
</dbReference>
<keyword evidence="7" id="KW-1185">Reference proteome</keyword>